<sequence length="170" mass="19122">MSLDPNFAPPDDITLDTMINTVFIAVGHLQKRVQYLQSIHNATEINYNENELLLAKVADDLKSRTTALARANRAVTKFHGMCTQHEKRIASLLNDLSSHQDEVAQARQDLNDRMEELSKAQQTTEQYCGYWTTAELRCTQLEALLEGAGITVPDDFVSRSLDAPLPRVYS</sequence>
<name>A0A4S4K8F6_9APHY</name>
<comment type="caution">
    <text evidence="2">The sequence shown here is derived from an EMBL/GenBank/DDBJ whole genome shotgun (WGS) entry which is preliminary data.</text>
</comment>
<feature type="coiled-coil region" evidence="1">
    <location>
        <begin position="82"/>
        <end position="123"/>
    </location>
</feature>
<dbReference type="SUPFAM" id="SSF57997">
    <property type="entry name" value="Tropomyosin"/>
    <property type="match status" value="1"/>
</dbReference>
<evidence type="ECO:0000256" key="1">
    <source>
        <dbReference type="SAM" id="Coils"/>
    </source>
</evidence>
<keyword evidence="3" id="KW-1185">Reference proteome</keyword>
<organism evidence="2 3">
    <name type="scientific">Hermanssonia centrifuga</name>
    <dbReference type="NCBI Taxonomy" id="98765"/>
    <lineage>
        <taxon>Eukaryota</taxon>
        <taxon>Fungi</taxon>
        <taxon>Dikarya</taxon>
        <taxon>Basidiomycota</taxon>
        <taxon>Agaricomycotina</taxon>
        <taxon>Agaricomycetes</taxon>
        <taxon>Polyporales</taxon>
        <taxon>Meruliaceae</taxon>
        <taxon>Hermanssonia</taxon>
    </lineage>
</organism>
<gene>
    <name evidence="2" type="ORF">EW026_g7238</name>
</gene>
<dbReference type="EMBL" id="SGPJ01000486">
    <property type="protein sequence ID" value="THG94181.1"/>
    <property type="molecule type" value="Genomic_DNA"/>
</dbReference>
<protein>
    <submittedName>
        <fullName evidence="2">Uncharacterized protein</fullName>
    </submittedName>
</protein>
<accession>A0A4S4K8F6</accession>
<evidence type="ECO:0000313" key="3">
    <source>
        <dbReference type="Proteomes" id="UP000309038"/>
    </source>
</evidence>
<proteinExistence type="predicted"/>
<dbReference type="Proteomes" id="UP000309038">
    <property type="component" value="Unassembled WGS sequence"/>
</dbReference>
<evidence type="ECO:0000313" key="2">
    <source>
        <dbReference type="EMBL" id="THG94181.1"/>
    </source>
</evidence>
<dbReference type="AlphaFoldDB" id="A0A4S4K8F6"/>
<keyword evidence="1" id="KW-0175">Coiled coil</keyword>
<reference evidence="2 3" key="1">
    <citation type="submission" date="2019-02" db="EMBL/GenBank/DDBJ databases">
        <title>Genome sequencing of the rare red list fungi Phlebia centrifuga.</title>
        <authorList>
            <person name="Buettner E."/>
            <person name="Kellner H."/>
        </authorList>
    </citation>
    <scope>NUCLEOTIDE SEQUENCE [LARGE SCALE GENOMIC DNA]</scope>
    <source>
        <strain evidence="2 3">DSM 108282</strain>
    </source>
</reference>